<dbReference type="EMBL" id="JAYFUM010000032">
    <property type="protein sequence ID" value="MEA5141759.1"/>
    <property type="molecule type" value="Genomic_DNA"/>
</dbReference>
<proteinExistence type="predicted"/>
<dbReference type="RefSeq" id="WP_323298913.1">
    <property type="nucleotide sequence ID" value="NZ_JAYFUM010000032.1"/>
</dbReference>
<accession>A0ABU5QHI6</accession>
<evidence type="ECO:0000313" key="2">
    <source>
        <dbReference type="Proteomes" id="UP001302949"/>
    </source>
</evidence>
<dbReference type="Proteomes" id="UP001302949">
    <property type="component" value="Unassembled WGS sequence"/>
</dbReference>
<keyword evidence="2" id="KW-1185">Reference proteome</keyword>
<gene>
    <name evidence="1" type="ORF">VB248_21570</name>
</gene>
<comment type="caution">
    <text evidence="1">The sequence shown here is derived from an EMBL/GenBank/DDBJ whole genome shotgun (WGS) entry which is preliminary data.</text>
</comment>
<organism evidence="1 2">
    <name type="scientific">Arcicella rigui</name>
    <dbReference type="NCBI Taxonomy" id="797020"/>
    <lineage>
        <taxon>Bacteria</taxon>
        <taxon>Pseudomonadati</taxon>
        <taxon>Bacteroidota</taxon>
        <taxon>Cytophagia</taxon>
        <taxon>Cytophagales</taxon>
        <taxon>Flectobacillaceae</taxon>
        <taxon>Arcicella</taxon>
    </lineage>
</organism>
<evidence type="ECO:0000313" key="1">
    <source>
        <dbReference type="EMBL" id="MEA5141759.1"/>
    </source>
</evidence>
<reference evidence="1 2" key="1">
    <citation type="submission" date="2023-12" db="EMBL/GenBank/DDBJ databases">
        <title>Novel species of the genus Arcicella isolated from rivers.</title>
        <authorList>
            <person name="Lu H."/>
        </authorList>
    </citation>
    <scope>NUCLEOTIDE SEQUENCE [LARGE SCALE GENOMIC DNA]</scope>
    <source>
        <strain evidence="1 2">KCTC 23307</strain>
    </source>
</reference>
<protein>
    <submittedName>
        <fullName evidence="1">Uncharacterized protein</fullName>
    </submittedName>
</protein>
<sequence>MKLIENILLIVNSNDSTMEKIKKLGIINTTIGNTYFINPSFEDCKFLSCTVVTGEITKIGITLCEKLSLYQISNKLEVMPIVKYNFYDEVSVFNFPKKNYHISISIKGYYESKDECYFINDKAISLKDIFFDELDIIPTLR</sequence>
<name>A0ABU5QHI6_9BACT</name>